<dbReference type="Proteomes" id="UP000199045">
    <property type="component" value="Unassembled WGS sequence"/>
</dbReference>
<gene>
    <name evidence="1" type="ORF">SAMN04488121_101332</name>
</gene>
<dbReference type="AlphaFoldDB" id="A0A1G7H6U7"/>
<sequence length="170" mass="18816">MLKSKIDQPFSTILNLGTPGYLSRSGQVSSGGFITTVATLDNRELKKADGIIQLSLFGQIYGVDPQSSLPNDLVIVFGDERDLHEEFVLFNQPLPPRDLTYKVDIQFTLWGDAYYGTSTVNFDTGDSFMKPFSIPNCGGNNFTAIRLKTTKLSNSDVQTTLDGFNYLLLN</sequence>
<accession>A0A1G7H6U7</accession>
<proteinExistence type="predicted"/>
<dbReference type="RefSeq" id="WP_089828490.1">
    <property type="nucleotide sequence ID" value="NZ_FNBN01000001.1"/>
</dbReference>
<evidence type="ECO:0000313" key="2">
    <source>
        <dbReference type="Proteomes" id="UP000199045"/>
    </source>
</evidence>
<reference evidence="1 2" key="1">
    <citation type="submission" date="2016-10" db="EMBL/GenBank/DDBJ databases">
        <authorList>
            <person name="de Groot N.N."/>
        </authorList>
    </citation>
    <scope>NUCLEOTIDE SEQUENCE [LARGE SCALE GENOMIC DNA]</scope>
    <source>
        <strain evidence="1 2">DSM 527</strain>
    </source>
</reference>
<organism evidence="1 2">
    <name type="scientific">Chitinophaga filiformis</name>
    <name type="common">Myxococcus filiformis</name>
    <name type="synonym">Flexibacter filiformis</name>
    <dbReference type="NCBI Taxonomy" id="104663"/>
    <lineage>
        <taxon>Bacteria</taxon>
        <taxon>Pseudomonadati</taxon>
        <taxon>Bacteroidota</taxon>
        <taxon>Chitinophagia</taxon>
        <taxon>Chitinophagales</taxon>
        <taxon>Chitinophagaceae</taxon>
        <taxon>Chitinophaga</taxon>
    </lineage>
</organism>
<name>A0A1G7H6U7_CHIFI</name>
<protein>
    <submittedName>
        <fullName evidence="1">Uncharacterized protein</fullName>
    </submittedName>
</protein>
<dbReference type="OrthoDB" id="656987at2"/>
<evidence type="ECO:0000313" key="1">
    <source>
        <dbReference type="EMBL" id="SDE96148.1"/>
    </source>
</evidence>
<dbReference type="EMBL" id="FNBN01000001">
    <property type="protein sequence ID" value="SDE96148.1"/>
    <property type="molecule type" value="Genomic_DNA"/>
</dbReference>